<proteinExistence type="predicted"/>
<dbReference type="Pfam" id="PF01757">
    <property type="entry name" value="Acyl_transf_3"/>
    <property type="match status" value="1"/>
</dbReference>
<evidence type="ECO:0000313" key="3">
    <source>
        <dbReference type="EMBL" id="PAC73515.1"/>
    </source>
</evidence>
<dbReference type="EMBL" id="MNLB01000004">
    <property type="protein sequence ID" value="PAC73515.1"/>
    <property type="molecule type" value="Genomic_DNA"/>
</dbReference>
<keyword evidence="1" id="KW-0812">Transmembrane</keyword>
<sequence length="380" mass="43476">MGGGQRNSSIELLRIIAMFMILMYHFITQNGFPINKLPLAMEIFFRFFMASGGKVGVVIFFSISAWFFLDKEQTIKSNLKRVWIMERELLFWSLTLMAFYLMLDRACIDAKLMIKSIAPLSMSLWWYATAYAIFLALLPFLSKGLKALGRKYHLALAITVLIIWGLTSFIPGSLGGYPSINSSLTGVFGFIYLFIIISAYKWYMKPFTLKKIGVLLGTGIGLSLLFEIVSIVLHHFGFASSFVITSDWKLPMVMIGFGIFLLFNKCTFHSQVINRIAQSAFAVYLITVYDASITLLWKRLFNLGNLYQRPFAILQILGILLAIYMVCTLLDFVRQVLFTITIDRRRGRWFELLWDMVYKQICNHSHTPIADSSSIQAQNC</sequence>
<evidence type="ECO:0000256" key="1">
    <source>
        <dbReference type="SAM" id="Phobius"/>
    </source>
</evidence>
<evidence type="ECO:0000259" key="2">
    <source>
        <dbReference type="Pfam" id="PF01757"/>
    </source>
</evidence>
<feature type="transmembrane region" description="Helical" evidence="1">
    <location>
        <begin position="154"/>
        <end position="174"/>
    </location>
</feature>
<feature type="transmembrane region" description="Helical" evidence="1">
    <location>
        <begin position="89"/>
        <end position="112"/>
    </location>
</feature>
<feature type="transmembrane region" description="Helical" evidence="1">
    <location>
        <begin position="212"/>
        <end position="236"/>
    </location>
</feature>
<feature type="transmembrane region" description="Helical" evidence="1">
    <location>
        <begin position="47"/>
        <end position="69"/>
    </location>
</feature>
<feature type="transmembrane region" description="Helical" evidence="1">
    <location>
        <begin position="248"/>
        <end position="264"/>
    </location>
</feature>
<protein>
    <submittedName>
        <fullName evidence="3">Symporter</fullName>
    </submittedName>
</protein>
<comment type="caution">
    <text evidence="3">The sequence shown here is derived from an EMBL/GenBank/DDBJ whole genome shotgun (WGS) entry which is preliminary data.</text>
</comment>
<accession>A0A267WLL5</accession>
<feature type="transmembrane region" description="Helical" evidence="1">
    <location>
        <begin position="312"/>
        <end position="333"/>
    </location>
</feature>
<dbReference type="GO" id="GO:0016747">
    <property type="term" value="F:acyltransferase activity, transferring groups other than amino-acyl groups"/>
    <property type="evidence" value="ECO:0007669"/>
    <property type="project" value="InterPro"/>
</dbReference>
<name>A0A267WLL5_BIFPS</name>
<evidence type="ECO:0000313" key="4">
    <source>
        <dbReference type="Proteomes" id="UP000216789"/>
    </source>
</evidence>
<organism evidence="3 4">
    <name type="scientific">Bifidobacterium pseudocatenulatum</name>
    <dbReference type="NCBI Taxonomy" id="28026"/>
    <lineage>
        <taxon>Bacteria</taxon>
        <taxon>Bacillati</taxon>
        <taxon>Actinomycetota</taxon>
        <taxon>Actinomycetes</taxon>
        <taxon>Bifidobacteriales</taxon>
        <taxon>Bifidobacteriaceae</taxon>
        <taxon>Bifidobacterium</taxon>
    </lineage>
</organism>
<gene>
    <name evidence="3" type="ORF">BPS1E_0905</name>
</gene>
<keyword evidence="1" id="KW-0472">Membrane</keyword>
<feature type="transmembrane region" description="Helical" evidence="1">
    <location>
        <begin position="124"/>
        <end position="142"/>
    </location>
</feature>
<feature type="domain" description="Acyltransferase 3" evidence="2">
    <location>
        <begin position="8"/>
        <end position="325"/>
    </location>
</feature>
<feature type="transmembrane region" description="Helical" evidence="1">
    <location>
        <begin position="276"/>
        <end position="297"/>
    </location>
</feature>
<reference evidence="3 4" key="1">
    <citation type="journal article" date="2017" name="ISME J.">
        <title>Unveiling bifidobacterial biogeography across the mammalian branch of the tree of life.</title>
        <authorList>
            <person name="Milani C."/>
            <person name="Mangifesta M."/>
            <person name="Mancabelli L."/>
            <person name="Lugli G.A."/>
            <person name="James K."/>
            <person name="Duranti S."/>
            <person name="Turroni F."/>
            <person name="Ferrario C."/>
            <person name="Ossiprandi M.C."/>
            <person name="van Sinderen D."/>
            <person name="Ventura M."/>
        </authorList>
    </citation>
    <scope>NUCLEOTIDE SEQUENCE [LARGE SCALE GENOMIC DNA]</scope>
    <source>
        <strain evidence="3 4">1E</strain>
    </source>
</reference>
<feature type="transmembrane region" description="Helical" evidence="1">
    <location>
        <begin position="12"/>
        <end position="27"/>
    </location>
</feature>
<feature type="transmembrane region" description="Helical" evidence="1">
    <location>
        <begin position="180"/>
        <end position="200"/>
    </location>
</feature>
<dbReference type="InterPro" id="IPR002656">
    <property type="entry name" value="Acyl_transf_3_dom"/>
</dbReference>
<dbReference type="AlphaFoldDB" id="A0A267WLL5"/>
<dbReference type="Proteomes" id="UP000216789">
    <property type="component" value="Unassembled WGS sequence"/>
</dbReference>
<keyword evidence="1" id="KW-1133">Transmembrane helix</keyword>